<evidence type="ECO:0000259" key="7">
    <source>
        <dbReference type="Pfam" id="PF25944"/>
    </source>
</evidence>
<dbReference type="GO" id="GO:0022857">
    <property type="term" value="F:transmembrane transporter activity"/>
    <property type="evidence" value="ECO:0007669"/>
    <property type="project" value="InterPro"/>
</dbReference>
<dbReference type="GO" id="GO:0005886">
    <property type="term" value="C:plasma membrane"/>
    <property type="evidence" value="ECO:0007669"/>
    <property type="project" value="TreeGrafter"/>
</dbReference>
<feature type="domain" description="Multidrug resistance protein MdtA-like beta-barrel" evidence="7">
    <location>
        <begin position="210"/>
        <end position="297"/>
    </location>
</feature>
<dbReference type="Gene3D" id="2.40.420.20">
    <property type="match status" value="1"/>
</dbReference>
<evidence type="ECO:0000313" key="10">
    <source>
        <dbReference type="Proteomes" id="UP000295106"/>
    </source>
</evidence>
<reference evidence="9 10" key="1">
    <citation type="submission" date="2019-03" db="EMBL/GenBank/DDBJ databases">
        <title>Genomic Encyclopedia of Type Strains, Phase IV (KMG-IV): sequencing the most valuable type-strain genomes for metagenomic binning, comparative biology and taxonomic classification.</title>
        <authorList>
            <person name="Goeker M."/>
        </authorList>
    </citation>
    <scope>NUCLEOTIDE SEQUENCE [LARGE SCALE GENOMIC DNA]</scope>
    <source>
        <strain evidence="9 10">DSM 1709</strain>
    </source>
</reference>
<dbReference type="RefSeq" id="WP_132646431.1">
    <property type="nucleotide sequence ID" value="NZ_CP181386.1"/>
</dbReference>
<dbReference type="InterPro" id="IPR058627">
    <property type="entry name" value="MdtA-like_C"/>
</dbReference>
<feature type="coiled-coil region" evidence="3">
    <location>
        <begin position="104"/>
        <end position="169"/>
    </location>
</feature>
<keyword evidence="4" id="KW-0732">Signal</keyword>
<evidence type="ECO:0000256" key="2">
    <source>
        <dbReference type="ARBA" id="ARBA00009477"/>
    </source>
</evidence>
<dbReference type="GO" id="GO:0030313">
    <property type="term" value="C:cell envelope"/>
    <property type="evidence" value="ECO:0007669"/>
    <property type="project" value="UniProtKB-SubCell"/>
</dbReference>
<accession>A0A4R2MEE5</accession>
<dbReference type="Pfam" id="PF25876">
    <property type="entry name" value="HH_MFP_RND"/>
    <property type="match status" value="1"/>
</dbReference>
<feature type="signal peptide" evidence="4">
    <location>
        <begin position="1"/>
        <end position="21"/>
    </location>
</feature>
<evidence type="ECO:0000256" key="1">
    <source>
        <dbReference type="ARBA" id="ARBA00004196"/>
    </source>
</evidence>
<dbReference type="PANTHER" id="PTHR30158:SF3">
    <property type="entry name" value="MULTIDRUG EFFLUX PUMP SUBUNIT ACRA-RELATED"/>
    <property type="match status" value="1"/>
</dbReference>
<protein>
    <submittedName>
        <fullName evidence="9">Membrane fusion protein (Multidrug efflux system)</fullName>
    </submittedName>
</protein>
<comment type="similarity">
    <text evidence="2">Belongs to the membrane fusion protein (MFP) (TC 8.A.1) family.</text>
</comment>
<dbReference type="InterPro" id="IPR058624">
    <property type="entry name" value="MdtA-like_HH"/>
</dbReference>
<evidence type="ECO:0000256" key="4">
    <source>
        <dbReference type="SAM" id="SignalP"/>
    </source>
</evidence>
<evidence type="ECO:0000259" key="8">
    <source>
        <dbReference type="Pfam" id="PF25967"/>
    </source>
</evidence>
<dbReference type="InterPro" id="IPR058626">
    <property type="entry name" value="MdtA-like_b-barrel"/>
</dbReference>
<feature type="chain" id="PRO_5020726319" evidence="4">
    <location>
        <begin position="22"/>
        <end position="380"/>
    </location>
</feature>
<dbReference type="Pfam" id="PF25944">
    <property type="entry name" value="Beta-barrel_RND"/>
    <property type="match status" value="1"/>
</dbReference>
<feature type="domain" description="Multidrug resistance protein MdtA-like C-terminal permuted SH3" evidence="8">
    <location>
        <begin position="301"/>
        <end position="362"/>
    </location>
</feature>
<dbReference type="Proteomes" id="UP000295106">
    <property type="component" value="Unassembled WGS sequence"/>
</dbReference>
<evidence type="ECO:0000259" key="6">
    <source>
        <dbReference type="Pfam" id="PF25917"/>
    </source>
</evidence>
<dbReference type="GeneID" id="99684683"/>
<name>A0A4R2MEE5_RUBGE</name>
<feature type="domain" description="Multidrug resistance protein MdtA-like barrel-sandwich hybrid" evidence="6">
    <location>
        <begin position="65"/>
        <end position="206"/>
    </location>
</feature>
<dbReference type="InterPro" id="IPR006143">
    <property type="entry name" value="RND_pump_MFP"/>
</dbReference>
<proteinExistence type="inferred from homology"/>
<dbReference type="GO" id="GO:0046677">
    <property type="term" value="P:response to antibiotic"/>
    <property type="evidence" value="ECO:0007669"/>
    <property type="project" value="TreeGrafter"/>
</dbReference>
<evidence type="ECO:0000259" key="5">
    <source>
        <dbReference type="Pfam" id="PF25876"/>
    </source>
</evidence>
<organism evidence="9 10">
    <name type="scientific">Rubrivivax gelatinosus</name>
    <name type="common">Rhodocyclus gelatinosus</name>
    <name type="synonym">Rhodopseudomonas gelatinosa</name>
    <dbReference type="NCBI Taxonomy" id="28068"/>
    <lineage>
        <taxon>Bacteria</taxon>
        <taxon>Pseudomonadati</taxon>
        <taxon>Pseudomonadota</taxon>
        <taxon>Betaproteobacteria</taxon>
        <taxon>Burkholderiales</taxon>
        <taxon>Sphaerotilaceae</taxon>
        <taxon>Rubrivivax</taxon>
    </lineage>
</organism>
<feature type="domain" description="Multidrug resistance protein MdtA-like alpha-helical hairpin" evidence="5">
    <location>
        <begin position="104"/>
        <end position="173"/>
    </location>
</feature>
<dbReference type="NCBIfam" id="TIGR01730">
    <property type="entry name" value="RND_mfp"/>
    <property type="match status" value="1"/>
</dbReference>
<dbReference type="Pfam" id="PF25917">
    <property type="entry name" value="BSH_RND"/>
    <property type="match status" value="1"/>
</dbReference>
<gene>
    <name evidence="9" type="ORF">EV684_10550</name>
</gene>
<dbReference type="PANTHER" id="PTHR30158">
    <property type="entry name" value="ACRA/E-RELATED COMPONENT OF DRUG EFFLUX TRANSPORTER"/>
    <property type="match status" value="1"/>
</dbReference>
<sequence>MATVPYSLTLVAALGSAVLLSACGDPPSGAPPQAGTPQVTVMTLQPQRLALSSELPGRVAAVVSAEVRPQVGGLIKQRAFTEGSVVRAGQLLYQIDPATYEAAVASAEATLARAEATRTSARLRAQRQRELVQVQAVSRQDAEDAEASLEQAEADVASARASLQTQRINLQYTRLTAPVTGRIGRSSVTPGALVTANQASALATIQQLDPIYLDVTQSSSAMLALKRSLAQGKMKNGAARVTIKLEDGSAYAEPGTLEFAETSVDATTGTVTMRVRVPNPRGELLPGMYARAVIEEGVLEQALLVPQQAVSRDASGKAQVSRVGADGRISLQPVTAARAIGDQWLLSSGVAAGDRIALTGQQKAQPGAAVQAVPASAAAR</sequence>
<comment type="caution">
    <text evidence="9">The sequence shown here is derived from an EMBL/GenBank/DDBJ whole genome shotgun (WGS) entry which is preliminary data.</text>
</comment>
<dbReference type="Gene3D" id="1.10.287.470">
    <property type="entry name" value="Helix hairpin bin"/>
    <property type="match status" value="1"/>
</dbReference>
<dbReference type="Gene3D" id="2.40.50.100">
    <property type="match status" value="1"/>
</dbReference>
<dbReference type="SUPFAM" id="SSF111369">
    <property type="entry name" value="HlyD-like secretion proteins"/>
    <property type="match status" value="1"/>
</dbReference>
<dbReference type="FunFam" id="2.40.420.20:FF:000001">
    <property type="entry name" value="Efflux RND transporter periplasmic adaptor subunit"/>
    <property type="match status" value="1"/>
</dbReference>
<dbReference type="OrthoDB" id="9783047at2"/>
<comment type="subcellular location">
    <subcellularLocation>
        <location evidence="1">Cell envelope</location>
    </subcellularLocation>
</comment>
<dbReference type="EMBL" id="SLXD01000005">
    <property type="protein sequence ID" value="TCP02884.1"/>
    <property type="molecule type" value="Genomic_DNA"/>
</dbReference>
<dbReference type="AlphaFoldDB" id="A0A4R2MEE5"/>
<dbReference type="Pfam" id="PF25967">
    <property type="entry name" value="RND-MFP_C"/>
    <property type="match status" value="1"/>
</dbReference>
<dbReference type="Gene3D" id="2.40.30.170">
    <property type="match status" value="1"/>
</dbReference>
<keyword evidence="3" id="KW-0175">Coiled coil</keyword>
<evidence type="ECO:0000256" key="3">
    <source>
        <dbReference type="SAM" id="Coils"/>
    </source>
</evidence>
<evidence type="ECO:0000313" key="9">
    <source>
        <dbReference type="EMBL" id="TCP02884.1"/>
    </source>
</evidence>
<dbReference type="InterPro" id="IPR058625">
    <property type="entry name" value="MdtA-like_BSH"/>
</dbReference>